<comment type="caution">
    <text evidence="2">The sequence shown here is derived from an EMBL/GenBank/DDBJ whole genome shotgun (WGS) entry which is preliminary data.</text>
</comment>
<sequence length="226" mass="26049">MGEEEEDKVEDLGSSRMTQPTQLCNESDGISVYDGCKLTQEISVSKTSNFLLNIDVEFGLPPKRIVMLWRRGSGHLFHFYISIVSYVYRWKELEIGKLAMGYGLLQLPSMPEVKHHSLSTEGFTPVEDINFEEIKYKDKSREKQRKKNLQAKKAVQDQEPKPQKPNKTPHTAPTVMRKKTAKQRRTAQTIEDEDDLAREYRLLKKLKKGTIDESEFAKLTGTEELL</sequence>
<evidence type="ECO:0000313" key="2">
    <source>
        <dbReference type="EMBL" id="RVX03036.1"/>
    </source>
</evidence>
<organism evidence="2 3">
    <name type="scientific">Vitis vinifera</name>
    <name type="common">Grape</name>
    <dbReference type="NCBI Taxonomy" id="29760"/>
    <lineage>
        <taxon>Eukaryota</taxon>
        <taxon>Viridiplantae</taxon>
        <taxon>Streptophyta</taxon>
        <taxon>Embryophyta</taxon>
        <taxon>Tracheophyta</taxon>
        <taxon>Spermatophyta</taxon>
        <taxon>Magnoliopsida</taxon>
        <taxon>eudicotyledons</taxon>
        <taxon>Gunneridae</taxon>
        <taxon>Pentapetalae</taxon>
        <taxon>rosids</taxon>
        <taxon>Vitales</taxon>
        <taxon>Vitaceae</taxon>
        <taxon>Viteae</taxon>
        <taxon>Vitis</taxon>
    </lineage>
</organism>
<dbReference type="AlphaFoldDB" id="A0A438J267"/>
<dbReference type="GO" id="GO:0004386">
    <property type="term" value="F:helicase activity"/>
    <property type="evidence" value="ECO:0007669"/>
    <property type="project" value="UniProtKB-KW"/>
</dbReference>
<keyword evidence="2" id="KW-0547">Nucleotide-binding</keyword>
<evidence type="ECO:0000313" key="3">
    <source>
        <dbReference type="Proteomes" id="UP000288805"/>
    </source>
</evidence>
<dbReference type="Proteomes" id="UP000288805">
    <property type="component" value="Unassembled WGS sequence"/>
</dbReference>
<keyword evidence="2" id="KW-0378">Hydrolase</keyword>
<protein>
    <submittedName>
        <fullName evidence="2">DEAD-box ATP-dependent RNA helicase 18</fullName>
    </submittedName>
</protein>
<dbReference type="EMBL" id="QGNW01000067">
    <property type="protein sequence ID" value="RVX03036.1"/>
    <property type="molecule type" value="Genomic_DNA"/>
</dbReference>
<feature type="compositionally biased region" description="Basic residues" evidence="1">
    <location>
        <begin position="176"/>
        <end position="185"/>
    </location>
</feature>
<gene>
    <name evidence="2" type="primary">Os01g0164500</name>
    <name evidence="2" type="ORF">CK203_016718</name>
</gene>
<evidence type="ECO:0000256" key="1">
    <source>
        <dbReference type="SAM" id="MobiDB-lite"/>
    </source>
</evidence>
<keyword evidence="2" id="KW-0347">Helicase</keyword>
<feature type="region of interest" description="Disordered" evidence="1">
    <location>
        <begin position="138"/>
        <end position="194"/>
    </location>
</feature>
<accession>A0A438J267</accession>
<name>A0A438J267_VITVI</name>
<reference evidence="2 3" key="1">
    <citation type="journal article" date="2018" name="PLoS Genet.">
        <title>Population sequencing reveals clonal diversity and ancestral inbreeding in the grapevine cultivar Chardonnay.</title>
        <authorList>
            <person name="Roach M.J."/>
            <person name="Johnson D.L."/>
            <person name="Bohlmann J."/>
            <person name="van Vuuren H.J."/>
            <person name="Jones S.J."/>
            <person name="Pretorius I.S."/>
            <person name="Schmidt S.A."/>
            <person name="Borneman A.R."/>
        </authorList>
    </citation>
    <scope>NUCLEOTIDE SEQUENCE [LARGE SCALE GENOMIC DNA]</scope>
    <source>
        <strain evidence="3">cv. Chardonnay</strain>
        <tissue evidence="2">Leaf</tissue>
    </source>
</reference>
<keyword evidence="2" id="KW-0067">ATP-binding</keyword>
<feature type="region of interest" description="Disordered" evidence="1">
    <location>
        <begin position="1"/>
        <end position="21"/>
    </location>
</feature>
<proteinExistence type="predicted"/>